<dbReference type="InterPro" id="IPR035906">
    <property type="entry name" value="MetI-like_sf"/>
</dbReference>
<feature type="transmembrane region" description="Helical" evidence="7">
    <location>
        <begin position="115"/>
        <end position="136"/>
    </location>
</feature>
<dbReference type="EMBL" id="CP001618">
    <property type="protein sequence ID" value="ACQ81857.1"/>
    <property type="molecule type" value="Genomic_DNA"/>
</dbReference>
<dbReference type="SUPFAM" id="SSF161098">
    <property type="entry name" value="MetI-like"/>
    <property type="match status" value="1"/>
</dbReference>
<organism evidence="9 10">
    <name type="scientific">Beutenbergia cavernae (strain ATCC BAA-8 / DSM 12333 / CCUG 43141 / JCM 11478 / NBRC 16432 / NCIMB 13614 / HKI 0122)</name>
    <dbReference type="NCBI Taxonomy" id="471853"/>
    <lineage>
        <taxon>Bacteria</taxon>
        <taxon>Bacillati</taxon>
        <taxon>Actinomycetota</taxon>
        <taxon>Actinomycetes</taxon>
        <taxon>Micrococcales</taxon>
        <taxon>Beutenbergiaceae</taxon>
        <taxon>Beutenbergia</taxon>
    </lineage>
</organism>
<dbReference type="RefSeq" id="WP_015884094.1">
    <property type="nucleotide sequence ID" value="NC_012669.1"/>
</dbReference>
<evidence type="ECO:0000259" key="8">
    <source>
        <dbReference type="PROSITE" id="PS50928"/>
    </source>
</evidence>
<sequence>MSRRARPAGRGRDVVKSIVSLAVVLVLFVVPFAFIVVTALKSRSESAELRFTWPSELHLIDNLVTVLETRQYMLVRAFINSTVLTVATVVVVVVLAAMLGYVLARRHPSRVRSAISAIILAGLIVPAAIVPTVWLLQAIGLYRTIPGLTLVLVAYGLPFCTVLYRAFVSTIPRELDEAAMIDGAGPARLFFSVIFPLLRSITITVVIIQSVSVFNDFLHPLYYLPGNENVTVQLTLYNFQSQFNTQWNLLFMNILLITVPPLVMFILFSRRIVSGMTSGALK</sequence>
<keyword evidence="4 7" id="KW-0812">Transmembrane</keyword>
<dbReference type="AlphaFoldDB" id="C5C313"/>
<dbReference type="GO" id="GO:0005886">
    <property type="term" value="C:plasma membrane"/>
    <property type="evidence" value="ECO:0007669"/>
    <property type="project" value="UniProtKB-SubCell"/>
</dbReference>
<dbReference type="HOGENOM" id="CLU_016047_1_2_11"/>
<reference evidence="9 10" key="1">
    <citation type="journal article" date="2009" name="Stand. Genomic Sci.">
        <title>Complete genome sequence of Beutenbergia cavernae type strain (HKI 0122).</title>
        <authorList>
            <person name="Land M."/>
            <person name="Pukall R."/>
            <person name="Abt B."/>
            <person name="Goker M."/>
            <person name="Rohde M."/>
            <person name="Glavina Del Rio T."/>
            <person name="Tice H."/>
            <person name="Copeland A."/>
            <person name="Cheng J.F."/>
            <person name="Lucas S."/>
            <person name="Chen F."/>
            <person name="Nolan M."/>
            <person name="Bruce D."/>
            <person name="Goodwin L."/>
            <person name="Pitluck S."/>
            <person name="Ivanova N."/>
            <person name="Mavromatis K."/>
            <person name="Ovchinnikova G."/>
            <person name="Pati A."/>
            <person name="Chen A."/>
            <person name="Palaniappan K."/>
            <person name="Hauser L."/>
            <person name="Chang Y.J."/>
            <person name="Jefferies C.C."/>
            <person name="Saunders E."/>
            <person name="Brettin T."/>
            <person name="Detter J.C."/>
            <person name="Han C."/>
            <person name="Chain P."/>
            <person name="Bristow J."/>
            <person name="Eisen J.A."/>
            <person name="Markowitz V."/>
            <person name="Hugenholtz P."/>
            <person name="Kyrpides N.C."/>
            <person name="Klenk H.P."/>
            <person name="Lapidus A."/>
        </authorList>
    </citation>
    <scope>NUCLEOTIDE SEQUENCE [LARGE SCALE GENOMIC DNA]</scope>
    <source>
        <strain evidence="10">ATCC BAA-8 / DSM 12333 / NBRC 16432</strain>
    </source>
</reference>
<dbReference type="KEGG" id="bcv:Bcav_3615"/>
<dbReference type="GO" id="GO:0055085">
    <property type="term" value="P:transmembrane transport"/>
    <property type="evidence" value="ECO:0007669"/>
    <property type="project" value="InterPro"/>
</dbReference>
<name>C5C313_BEUC1</name>
<protein>
    <submittedName>
        <fullName evidence="9">Binding-protein-dependent transport systems inner membrane component</fullName>
    </submittedName>
</protein>
<accession>C5C313</accession>
<feature type="transmembrane region" description="Helical" evidence="7">
    <location>
        <begin position="21"/>
        <end position="40"/>
    </location>
</feature>
<evidence type="ECO:0000256" key="6">
    <source>
        <dbReference type="ARBA" id="ARBA00023136"/>
    </source>
</evidence>
<evidence type="ECO:0000313" key="9">
    <source>
        <dbReference type="EMBL" id="ACQ81857.1"/>
    </source>
</evidence>
<dbReference type="Pfam" id="PF00528">
    <property type="entry name" value="BPD_transp_1"/>
    <property type="match status" value="1"/>
</dbReference>
<evidence type="ECO:0000256" key="7">
    <source>
        <dbReference type="RuleBase" id="RU363032"/>
    </source>
</evidence>
<dbReference type="Proteomes" id="UP000007962">
    <property type="component" value="Chromosome"/>
</dbReference>
<dbReference type="Gene3D" id="1.10.3720.10">
    <property type="entry name" value="MetI-like"/>
    <property type="match status" value="1"/>
</dbReference>
<feature type="transmembrane region" description="Helical" evidence="7">
    <location>
        <begin position="148"/>
        <end position="168"/>
    </location>
</feature>
<gene>
    <name evidence="9" type="ordered locus">Bcav_3615</name>
</gene>
<evidence type="ECO:0000256" key="5">
    <source>
        <dbReference type="ARBA" id="ARBA00022989"/>
    </source>
</evidence>
<dbReference type="PANTHER" id="PTHR43744">
    <property type="entry name" value="ABC TRANSPORTER PERMEASE PROTEIN MG189-RELATED-RELATED"/>
    <property type="match status" value="1"/>
</dbReference>
<evidence type="ECO:0000256" key="1">
    <source>
        <dbReference type="ARBA" id="ARBA00004651"/>
    </source>
</evidence>
<dbReference type="InterPro" id="IPR000515">
    <property type="entry name" value="MetI-like"/>
</dbReference>
<dbReference type="STRING" id="471853.Bcav_3615"/>
<keyword evidence="6 7" id="KW-0472">Membrane</keyword>
<feature type="transmembrane region" description="Helical" evidence="7">
    <location>
        <begin position="77"/>
        <end position="103"/>
    </location>
</feature>
<dbReference type="eggNOG" id="COG0395">
    <property type="taxonomic scope" value="Bacteria"/>
</dbReference>
<feature type="transmembrane region" description="Helical" evidence="7">
    <location>
        <begin position="189"/>
        <end position="214"/>
    </location>
</feature>
<comment type="subcellular location">
    <subcellularLocation>
        <location evidence="1 7">Cell membrane</location>
        <topology evidence="1 7">Multi-pass membrane protein</topology>
    </subcellularLocation>
</comment>
<dbReference type="PANTHER" id="PTHR43744:SF12">
    <property type="entry name" value="ABC TRANSPORTER PERMEASE PROTEIN MG189-RELATED"/>
    <property type="match status" value="1"/>
</dbReference>
<evidence type="ECO:0000313" key="10">
    <source>
        <dbReference type="Proteomes" id="UP000007962"/>
    </source>
</evidence>
<keyword evidence="3" id="KW-1003">Cell membrane</keyword>
<evidence type="ECO:0000256" key="2">
    <source>
        <dbReference type="ARBA" id="ARBA00022448"/>
    </source>
</evidence>
<evidence type="ECO:0000256" key="4">
    <source>
        <dbReference type="ARBA" id="ARBA00022692"/>
    </source>
</evidence>
<dbReference type="CDD" id="cd06261">
    <property type="entry name" value="TM_PBP2"/>
    <property type="match status" value="1"/>
</dbReference>
<proteinExistence type="inferred from homology"/>
<feature type="domain" description="ABC transmembrane type-1" evidence="8">
    <location>
        <begin position="78"/>
        <end position="268"/>
    </location>
</feature>
<keyword evidence="5 7" id="KW-1133">Transmembrane helix</keyword>
<feature type="transmembrane region" description="Helical" evidence="7">
    <location>
        <begin position="247"/>
        <end position="268"/>
    </location>
</feature>
<evidence type="ECO:0000256" key="3">
    <source>
        <dbReference type="ARBA" id="ARBA00022475"/>
    </source>
</evidence>
<keyword evidence="2 7" id="KW-0813">Transport</keyword>
<keyword evidence="10" id="KW-1185">Reference proteome</keyword>
<comment type="similarity">
    <text evidence="7">Belongs to the binding-protein-dependent transport system permease family.</text>
</comment>
<dbReference type="PROSITE" id="PS50928">
    <property type="entry name" value="ABC_TM1"/>
    <property type="match status" value="1"/>
</dbReference>